<feature type="region of interest" description="Disordered" evidence="1">
    <location>
        <begin position="15"/>
        <end position="52"/>
    </location>
</feature>
<evidence type="ECO:0000256" key="1">
    <source>
        <dbReference type="SAM" id="MobiDB-lite"/>
    </source>
</evidence>
<evidence type="ECO:0000313" key="3">
    <source>
        <dbReference type="Proteomes" id="UP001607302"/>
    </source>
</evidence>
<dbReference type="EMBL" id="JAUDFV010000064">
    <property type="protein sequence ID" value="KAL2735413.1"/>
    <property type="molecule type" value="Genomic_DNA"/>
</dbReference>
<protein>
    <submittedName>
        <fullName evidence="2">Uncharacterized protein</fullName>
    </submittedName>
</protein>
<proteinExistence type="predicted"/>
<name>A0ABD2BRK8_VESSQ</name>
<feature type="compositionally biased region" description="Polar residues" evidence="1">
    <location>
        <begin position="18"/>
        <end position="27"/>
    </location>
</feature>
<keyword evidence="3" id="KW-1185">Reference proteome</keyword>
<accession>A0ABD2BRK8</accession>
<sequence length="167" mass="18489">MQGINCASRDSPRLFPQVQRSVAPSTTKRNDIPCEVPISFSQGPNKTKGMRGSEETIATSDWFINAKPSSKSGGRSEAEGGFELKKSAYSFGFRAIIIFDIIRLDIDKTDTNEHKKKQDLCSSCVCNIHVRQGGTLCRAWGYHMAIKLEGDKRHGANICRVTPLLAR</sequence>
<comment type="caution">
    <text evidence="2">The sequence shown here is derived from an EMBL/GenBank/DDBJ whole genome shotgun (WGS) entry which is preliminary data.</text>
</comment>
<organism evidence="2 3">
    <name type="scientific">Vespula squamosa</name>
    <name type="common">Southern yellow jacket</name>
    <name type="synonym">Wasp</name>
    <dbReference type="NCBI Taxonomy" id="30214"/>
    <lineage>
        <taxon>Eukaryota</taxon>
        <taxon>Metazoa</taxon>
        <taxon>Ecdysozoa</taxon>
        <taxon>Arthropoda</taxon>
        <taxon>Hexapoda</taxon>
        <taxon>Insecta</taxon>
        <taxon>Pterygota</taxon>
        <taxon>Neoptera</taxon>
        <taxon>Endopterygota</taxon>
        <taxon>Hymenoptera</taxon>
        <taxon>Apocrita</taxon>
        <taxon>Aculeata</taxon>
        <taxon>Vespoidea</taxon>
        <taxon>Vespidae</taxon>
        <taxon>Vespinae</taxon>
        <taxon>Vespula</taxon>
    </lineage>
</organism>
<dbReference type="Proteomes" id="UP001607302">
    <property type="component" value="Unassembled WGS sequence"/>
</dbReference>
<reference evidence="2 3" key="1">
    <citation type="journal article" date="2024" name="Ann. Entomol. Soc. Am.">
        <title>Genomic analyses of the southern and eastern yellowjacket wasps (Hymenoptera: Vespidae) reveal evolutionary signatures of social life.</title>
        <authorList>
            <person name="Catto M.A."/>
            <person name="Caine P.B."/>
            <person name="Orr S.E."/>
            <person name="Hunt B.G."/>
            <person name="Goodisman M.A.D."/>
        </authorList>
    </citation>
    <scope>NUCLEOTIDE SEQUENCE [LARGE SCALE GENOMIC DNA]</scope>
    <source>
        <strain evidence="2">233</strain>
        <tissue evidence="2">Head and thorax</tissue>
    </source>
</reference>
<gene>
    <name evidence="2" type="ORF">V1478_003053</name>
</gene>
<dbReference type="AlphaFoldDB" id="A0ABD2BRK8"/>
<evidence type="ECO:0000313" key="2">
    <source>
        <dbReference type="EMBL" id="KAL2735413.1"/>
    </source>
</evidence>